<proteinExistence type="inferred from homology"/>
<dbReference type="InterPro" id="IPR011010">
    <property type="entry name" value="DNA_brk_join_enz"/>
</dbReference>
<dbReference type="EC" id="5.6.2.1" evidence="3"/>
<name>A0A3N0DXG9_9ACTN</name>
<evidence type="ECO:0000256" key="1">
    <source>
        <dbReference type="ARBA" id="ARBA00000213"/>
    </source>
</evidence>
<dbReference type="OrthoDB" id="9778962at2"/>
<accession>A0A3N0DXG9</accession>
<keyword evidence="6 9" id="KW-0413">Isomerase</keyword>
<keyword evidence="10" id="KW-1185">Reference proteome</keyword>
<dbReference type="SUPFAM" id="SSF55869">
    <property type="entry name" value="DNA topoisomerase I domain"/>
    <property type="match status" value="1"/>
</dbReference>
<dbReference type="Gene3D" id="3.30.66.10">
    <property type="entry name" value="DNA topoisomerase I domain"/>
    <property type="match status" value="1"/>
</dbReference>
<dbReference type="InterPro" id="IPR014711">
    <property type="entry name" value="TopoI_cat_a-hlx-sub_euk"/>
</dbReference>
<dbReference type="Gene3D" id="1.10.132.120">
    <property type="match status" value="1"/>
</dbReference>
<dbReference type="InterPro" id="IPR001631">
    <property type="entry name" value="TopoI"/>
</dbReference>
<keyword evidence="4" id="KW-0799">Topoisomerase</keyword>
<dbReference type="Proteomes" id="UP000277094">
    <property type="component" value="Unassembled WGS sequence"/>
</dbReference>
<comment type="similarity">
    <text evidence="2">Belongs to the type IB topoisomerase family.</text>
</comment>
<evidence type="ECO:0000313" key="9">
    <source>
        <dbReference type="EMBL" id="RNL80196.1"/>
    </source>
</evidence>
<dbReference type="InterPro" id="IPR013500">
    <property type="entry name" value="TopoI_cat_euk"/>
</dbReference>
<evidence type="ECO:0000256" key="2">
    <source>
        <dbReference type="ARBA" id="ARBA00006645"/>
    </source>
</evidence>
<dbReference type="InterPro" id="IPR049331">
    <property type="entry name" value="Top1B_N_bact"/>
</dbReference>
<organism evidence="9 10">
    <name type="scientific">Nocardioides marmorisolisilvae</name>
    <dbReference type="NCBI Taxonomy" id="1542737"/>
    <lineage>
        <taxon>Bacteria</taxon>
        <taxon>Bacillati</taxon>
        <taxon>Actinomycetota</taxon>
        <taxon>Actinomycetes</taxon>
        <taxon>Propionibacteriales</taxon>
        <taxon>Nocardioidaceae</taxon>
        <taxon>Nocardioides</taxon>
    </lineage>
</organism>
<evidence type="ECO:0000313" key="10">
    <source>
        <dbReference type="Proteomes" id="UP000277094"/>
    </source>
</evidence>
<comment type="caution">
    <text evidence="9">The sequence shown here is derived from an EMBL/GenBank/DDBJ whole genome shotgun (WGS) entry which is preliminary data.</text>
</comment>
<dbReference type="GO" id="GO:0003677">
    <property type="term" value="F:DNA binding"/>
    <property type="evidence" value="ECO:0007669"/>
    <property type="project" value="UniProtKB-KW"/>
</dbReference>
<evidence type="ECO:0000256" key="5">
    <source>
        <dbReference type="ARBA" id="ARBA00023125"/>
    </source>
</evidence>
<feature type="domain" description="DNA topoisomerase IB N-terminal" evidence="8">
    <location>
        <begin position="45"/>
        <end position="92"/>
    </location>
</feature>
<reference evidence="9 10" key="1">
    <citation type="submission" date="2018-11" db="EMBL/GenBank/DDBJ databases">
        <authorList>
            <person name="Li F."/>
        </authorList>
    </citation>
    <scope>NUCLEOTIDE SEQUENCE [LARGE SCALE GENOMIC DNA]</scope>
    <source>
        <strain evidence="9 10">KIS18-7</strain>
    </source>
</reference>
<evidence type="ECO:0000256" key="6">
    <source>
        <dbReference type="ARBA" id="ARBA00023235"/>
    </source>
</evidence>
<dbReference type="Pfam" id="PF01028">
    <property type="entry name" value="Topoisom_I"/>
    <property type="match status" value="1"/>
</dbReference>
<feature type="domain" description="DNA topoisomerase I catalytic core eukaryotic-type" evidence="7">
    <location>
        <begin position="104"/>
        <end position="313"/>
    </location>
</feature>
<gene>
    <name evidence="9" type="ORF">EFL95_14965</name>
</gene>
<evidence type="ECO:0000259" key="7">
    <source>
        <dbReference type="Pfam" id="PF01028"/>
    </source>
</evidence>
<evidence type="ECO:0000256" key="4">
    <source>
        <dbReference type="ARBA" id="ARBA00023029"/>
    </source>
</evidence>
<dbReference type="GO" id="GO:0003917">
    <property type="term" value="F:DNA topoisomerase type I (single strand cut, ATP-independent) activity"/>
    <property type="evidence" value="ECO:0007669"/>
    <property type="project" value="UniProtKB-EC"/>
</dbReference>
<dbReference type="GO" id="GO:0006265">
    <property type="term" value="P:DNA topological change"/>
    <property type="evidence" value="ECO:0007669"/>
    <property type="project" value="InterPro"/>
</dbReference>
<dbReference type="Gene3D" id="3.90.15.10">
    <property type="entry name" value="Topoisomerase I, Chain A, domain 3"/>
    <property type="match status" value="1"/>
</dbReference>
<evidence type="ECO:0000259" key="8">
    <source>
        <dbReference type="Pfam" id="PF21338"/>
    </source>
</evidence>
<dbReference type="EMBL" id="RJSG01000002">
    <property type="protein sequence ID" value="RNL80196.1"/>
    <property type="molecule type" value="Genomic_DNA"/>
</dbReference>
<dbReference type="PRINTS" id="PR00416">
    <property type="entry name" value="EUTPISMRASEI"/>
</dbReference>
<evidence type="ECO:0000256" key="3">
    <source>
        <dbReference type="ARBA" id="ARBA00012891"/>
    </source>
</evidence>
<comment type="catalytic activity">
    <reaction evidence="1">
        <text>ATP-independent breakage of single-stranded DNA, followed by passage and rejoining.</text>
        <dbReference type="EC" id="5.6.2.1"/>
    </reaction>
</comment>
<sequence>MGRRRGADRLGCCRRGRVPGQGSGVRLRTVSCQQPGWRRIRHGRGFRYLDEHGEPLAADDVERVRDLVIPPAWTDVWICPYPRGHLQAVGTDDAGRRQYLYHPQWREQRDLEKFERVTALASTFPGMRRKLRHQLLAPAGDDDVERRRVLAAGVRLIDLGCFRPGSEESADEFGSHGLTTLERHHVRREHSVLMFRFSGKAGIEHEVLVEDPNLVSALESALKRPGGARLLASKVGARWKPITAEELNEHIRAVTGLDMTAKDFRTWHATVTAAVVLAESPIPTSASGRKKRIREAVVAASELLGNTPTVARSAYVDPRIIDLFESGTVLDPIPGGSDALDRAVVRLLND</sequence>
<dbReference type="PROSITE" id="PS52038">
    <property type="entry name" value="TOPO_IB_2"/>
    <property type="match status" value="1"/>
</dbReference>
<dbReference type="AlphaFoldDB" id="A0A3N0DXG9"/>
<dbReference type="Pfam" id="PF21338">
    <property type="entry name" value="Top1B_N_bact"/>
    <property type="match status" value="1"/>
</dbReference>
<keyword evidence="5" id="KW-0238">DNA-binding</keyword>
<dbReference type="InterPro" id="IPR035447">
    <property type="entry name" value="DNA_topo_I_N_sf"/>
</dbReference>
<dbReference type="SUPFAM" id="SSF56349">
    <property type="entry name" value="DNA breaking-rejoining enzymes"/>
    <property type="match status" value="1"/>
</dbReference>
<protein>
    <recommendedName>
        <fullName evidence="3">DNA topoisomerase</fullName>
        <ecNumber evidence="3">5.6.2.1</ecNumber>
    </recommendedName>
</protein>